<dbReference type="EMBL" id="CAJNDS010002313">
    <property type="protein sequence ID" value="CAE7426548.1"/>
    <property type="molecule type" value="Genomic_DNA"/>
</dbReference>
<dbReference type="SUPFAM" id="SSF47923">
    <property type="entry name" value="Ypt/Rab-GAP domain of gyp1p"/>
    <property type="match status" value="2"/>
</dbReference>
<dbReference type="InterPro" id="IPR035969">
    <property type="entry name" value="Rab-GAP_TBC_sf"/>
</dbReference>
<feature type="region of interest" description="Disordered" evidence="2">
    <location>
        <begin position="58"/>
        <end position="84"/>
    </location>
</feature>
<accession>A0A812R9J7</accession>
<evidence type="ECO:0000259" key="3">
    <source>
        <dbReference type="PROSITE" id="PS50086"/>
    </source>
</evidence>
<reference evidence="4" key="1">
    <citation type="submission" date="2021-02" db="EMBL/GenBank/DDBJ databases">
        <authorList>
            <person name="Dougan E. K."/>
            <person name="Rhodes N."/>
            <person name="Thang M."/>
            <person name="Chan C."/>
        </authorList>
    </citation>
    <scope>NUCLEOTIDE SEQUENCE</scope>
</reference>
<dbReference type="SMART" id="SM00164">
    <property type="entry name" value="TBC"/>
    <property type="match status" value="1"/>
</dbReference>
<evidence type="ECO:0000313" key="5">
    <source>
        <dbReference type="Proteomes" id="UP000604046"/>
    </source>
</evidence>
<evidence type="ECO:0000313" key="4">
    <source>
        <dbReference type="EMBL" id="CAE7426548.1"/>
    </source>
</evidence>
<dbReference type="Proteomes" id="UP000604046">
    <property type="component" value="Unassembled WGS sequence"/>
</dbReference>
<gene>
    <name evidence="4" type="primary">TBC1D5</name>
    <name evidence="4" type="ORF">SNAT2548_LOCUS23212</name>
</gene>
<dbReference type="PANTHER" id="PTHR22957:SF337">
    <property type="entry name" value="TBC1 DOMAIN FAMILY MEMBER 5"/>
    <property type="match status" value="1"/>
</dbReference>
<comment type="caution">
    <text evidence="4">The sequence shown here is derived from an EMBL/GenBank/DDBJ whole genome shotgun (WGS) entry which is preliminary data.</text>
</comment>
<evidence type="ECO:0000256" key="2">
    <source>
        <dbReference type="SAM" id="MobiDB-lite"/>
    </source>
</evidence>
<evidence type="ECO:0000256" key="1">
    <source>
        <dbReference type="ARBA" id="ARBA00022468"/>
    </source>
</evidence>
<feature type="compositionally biased region" description="Acidic residues" evidence="2">
    <location>
        <begin position="67"/>
        <end position="77"/>
    </location>
</feature>
<dbReference type="Gene3D" id="1.10.472.80">
    <property type="entry name" value="Ypt/Rab-GAP domain of gyp1p, domain 3"/>
    <property type="match status" value="1"/>
</dbReference>
<dbReference type="PROSITE" id="PS50086">
    <property type="entry name" value="TBC_RABGAP"/>
    <property type="match status" value="1"/>
</dbReference>
<name>A0A812R9J7_9DINO</name>
<dbReference type="PANTHER" id="PTHR22957">
    <property type="entry name" value="TBC1 DOMAIN FAMILY MEMBER GTPASE-ACTIVATING PROTEIN"/>
    <property type="match status" value="1"/>
</dbReference>
<protein>
    <submittedName>
        <fullName evidence="4">TBC1D5 protein</fullName>
    </submittedName>
</protein>
<dbReference type="OrthoDB" id="470406at2759"/>
<proteinExistence type="predicted"/>
<feature type="domain" description="Rab-GAP TBC" evidence="3">
    <location>
        <begin position="122"/>
        <end position="385"/>
    </location>
</feature>
<sequence length="418" mass="46674">MQLRGRHGVPGSNHLRSQADDDEEVLFQSDDALGLGCSPGLLDTGTTEADQVLFDAATEANTPSDDTRDDDLQEVDATDGQLGPARGLALPVLGSTRLPFNALAAAKYCCQMASRGGLESTSVPPQLRRLMYLRWLGVLRGQTPREWLEELRPRRAEFFRLARQVQDTDASPAEEKQRKQIRLDLARCFSEVPRLSCGAVRAALRQVLEVHVRRSRDLRGEAPVYCQGYHELAAVMLLVCMDGSWPSDPQHVAEQLAASTRMGAVVDTDDVPVYEELASLEAALADALALLEALLYDHRLADMYEPRRGTRTGDAEDDEEAVVATRCKRIFMALRRVSPDLANQIESWDMTPHVLLLRWVRLLFLRELPFPEQLLVAWDTLFADALVFYQVEASPQVRLKITQVLSGESPDLLERSWG</sequence>
<dbReference type="AlphaFoldDB" id="A0A812R9J7"/>
<keyword evidence="1" id="KW-0343">GTPase activation</keyword>
<dbReference type="Gene3D" id="1.10.8.270">
    <property type="entry name" value="putative rabgap domain of human tbc1 domain family member 14 like domains"/>
    <property type="match status" value="1"/>
</dbReference>
<dbReference type="Pfam" id="PF00566">
    <property type="entry name" value="RabGAP-TBC"/>
    <property type="match status" value="1"/>
</dbReference>
<dbReference type="InterPro" id="IPR000195">
    <property type="entry name" value="Rab-GAP-TBC_dom"/>
</dbReference>
<dbReference type="GO" id="GO:0005096">
    <property type="term" value="F:GTPase activator activity"/>
    <property type="evidence" value="ECO:0007669"/>
    <property type="project" value="UniProtKB-KW"/>
</dbReference>
<organism evidence="4 5">
    <name type="scientific">Symbiodinium natans</name>
    <dbReference type="NCBI Taxonomy" id="878477"/>
    <lineage>
        <taxon>Eukaryota</taxon>
        <taxon>Sar</taxon>
        <taxon>Alveolata</taxon>
        <taxon>Dinophyceae</taxon>
        <taxon>Suessiales</taxon>
        <taxon>Symbiodiniaceae</taxon>
        <taxon>Symbiodinium</taxon>
    </lineage>
</organism>
<keyword evidence="5" id="KW-1185">Reference proteome</keyword>